<name>A0A364RH13_9BACT</name>
<keyword evidence="1" id="KW-0732">Signal</keyword>
<dbReference type="AlphaFoldDB" id="A0A364RH13"/>
<evidence type="ECO:0000256" key="1">
    <source>
        <dbReference type="SAM" id="SignalP"/>
    </source>
</evidence>
<dbReference type="EMBL" id="QMDV01000001">
    <property type="protein sequence ID" value="RAU83591.1"/>
    <property type="molecule type" value="Genomic_DNA"/>
</dbReference>
<feature type="signal peptide" evidence="1">
    <location>
        <begin position="1"/>
        <end position="20"/>
    </location>
</feature>
<accession>A0A364RH13</accession>
<reference evidence="2 3" key="1">
    <citation type="submission" date="2018-06" db="EMBL/GenBank/DDBJ databases">
        <authorList>
            <person name="Liu Z.-W."/>
        </authorList>
    </citation>
    <scope>NUCLEOTIDE SEQUENCE [LARGE SCALE GENOMIC DNA]</scope>
    <source>
        <strain evidence="2 3">2b14</strain>
    </source>
</reference>
<feature type="chain" id="PRO_5017024391" evidence="1">
    <location>
        <begin position="21"/>
        <end position="467"/>
    </location>
</feature>
<dbReference type="RefSeq" id="WP_112303629.1">
    <property type="nucleotide sequence ID" value="NZ_QMDV01000001.1"/>
</dbReference>
<protein>
    <submittedName>
        <fullName evidence="2">Uncharacterized protein</fullName>
    </submittedName>
</protein>
<dbReference type="OrthoDB" id="663116at2"/>
<dbReference type="Proteomes" id="UP000251692">
    <property type="component" value="Unassembled WGS sequence"/>
</dbReference>
<sequence>MVLFYRLLFLVTFIGHSAFAQSTFTKRHTLDLSKQTLPDLPKSFYIDKVIDSRLVKQSVGEVQLGILNSKASAVFNTPLEQELQQFISFHHPKQENQKPVILRINKLWISENTTLNSETGSTELLVDFIYQQDSIFYKVYSASNITTYQGLDVTKKHEQKIAQALMECMSKFAVQDFEKLLASAEVLAPEQVNATYSKETVVQNYPILQATNFTKGIYQTLDEFRNNAPSFTTGYELKEQVSGRLMPVATTEDGKKKNIKAAWGFTDGNNLFINYGGVYYPLSFADNQLTFIGPPTPAQGTGAIIAGGVMGGMIGGAIAGGLVAATAKPAEYSLDLVTGAILQGGKPVGMNTNDAMLILYRGAKGEKEQAVHILLNGQEHVILPNTFLEMKLSTTDGGTSICPDTEKDKCLNFMPVPGKTYYISSSLAAKSVTDLPELKVEDEATGAYDLRGIKFTQEKANKKASKK</sequence>
<evidence type="ECO:0000313" key="3">
    <source>
        <dbReference type="Proteomes" id="UP000251692"/>
    </source>
</evidence>
<evidence type="ECO:0000313" key="2">
    <source>
        <dbReference type="EMBL" id="RAU83591.1"/>
    </source>
</evidence>
<proteinExistence type="predicted"/>
<keyword evidence="3" id="KW-1185">Reference proteome</keyword>
<gene>
    <name evidence="2" type="ORF">DP923_00490</name>
</gene>
<reference evidence="2 3" key="2">
    <citation type="submission" date="2018-07" db="EMBL/GenBank/DDBJ databases">
        <title>Pontibacter sp. 2b14 genomic sequence and assembly.</title>
        <authorList>
            <person name="Du Z.-J."/>
        </authorList>
    </citation>
    <scope>NUCLEOTIDE SEQUENCE [LARGE SCALE GENOMIC DNA]</scope>
    <source>
        <strain evidence="2 3">2b14</strain>
    </source>
</reference>
<organism evidence="2 3">
    <name type="scientific">Pontibacter arcticus</name>
    <dbReference type="NCBI Taxonomy" id="2080288"/>
    <lineage>
        <taxon>Bacteria</taxon>
        <taxon>Pseudomonadati</taxon>
        <taxon>Bacteroidota</taxon>
        <taxon>Cytophagia</taxon>
        <taxon>Cytophagales</taxon>
        <taxon>Hymenobacteraceae</taxon>
        <taxon>Pontibacter</taxon>
    </lineage>
</organism>
<comment type="caution">
    <text evidence="2">The sequence shown here is derived from an EMBL/GenBank/DDBJ whole genome shotgun (WGS) entry which is preliminary data.</text>
</comment>